<organism evidence="2">
    <name type="scientific">bioreactor metagenome</name>
    <dbReference type="NCBI Taxonomy" id="1076179"/>
    <lineage>
        <taxon>unclassified sequences</taxon>
        <taxon>metagenomes</taxon>
        <taxon>ecological metagenomes</taxon>
    </lineage>
</organism>
<dbReference type="EMBL" id="VSSQ01010871">
    <property type="protein sequence ID" value="MPM45427.1"/>
    <property type="molecule type" value="Genomic_DNA"/>
</dbReference>
<feature type="region of interest" description="Disordered" evidence="1">
    <location>
        <begin position="39"/>
        <end position="62"/>
    </location>
</feature>
<feature type="compositionally biased region" description="Basic and acidic residues" evidence="1">
    <location>
        <begin position="49"/>
        <end position="62"/>
    </location>
</feature>
<proteinExistence type="predicted"/>
<dbReference type="AlphaFoldDB" id="A0A644ZXF0"/>
<name>A0A644ZXF0_9ZZZZ</name>
<reference evidence="2" key="1">
    <citation type="submission" date="2019-08" db="EMBL/GenBank/DDBJ databases">
        <authorList>
            <person name="Kucharzyk K."/>
            <person name="Murdoch R.W."/>
            <person name="Higgins S."/>
            <person name="Loffler F."/>
        </authorList>
    </citation>
    <scope>NUCLEOTIDE SEQUENCE</scope>
</reference>
<protein>
    <submittedName>
        <fullName evidence="2">Uncharacterized protein</fullName>
    </submittedName>
</protein>
<sequence>MGEERDSKQTDEEHEKCDDKHADHKCVGNICMIDEQSLSGNQTMNGQCPEHDGGGCRTRDSQ</sequence>
<feature type="region of interest" description="Disordered" evidence="1">
    <location>
        <begin position="1"/>
        <end position="20"/>
    </location>
</feature>
<gene>
    <name evidence="2" type="ORF">SDC9_92114</name>
</gene>
<evidence type="ECO:0000256" key="1">
    <source>
        <dbReference type="SAM" id="MobiDB-lite"/>
    </source>
</evidence>
<evidence type="ECO:0000313" key="2">
    <source>
        <dbReference type="EMBL" id="MPM45427.1"/>
    </source>
</evidence>
<accession>A0A644ZXF0</accession>
<comment type="caution">
    <text evidence="2">The sequence shown here is derived from an EMBL/GenBank/DDBJ whole genome shotgun (WGS) entry which is preliminary data.</text>
</comment>